<evidence type="ECO:0000256" key="2">
    <source>
        <dbReference type="PROSITE-ProRule" id="PRU00335"/>
    </source>
</evidence>
<dbReference type="RefSeq" id="WP_330579067.1">
    <property type="nucleotide sequence ID" value="NZ_VUMV01000001.1"/>
</dbReference>
<dbReference type="GO" id="GO:0003677">
    <property type="term" value="F:DNA binding"/>
    <property type="evidence" value="ECO:0007669"/>
    <property type="project" value="UniProtKB-UniRule"/>
</dbReference>
<dbReference type="InterPro" id="IPR001647">
    <property type="entry name" value="HTH_TetR"/>
</dbReference>
<dbReference type="InterPro" id="IPR039532">
    <property type="entry name" value="TetR_C_Firmicutes"/>
</dbReference>
<sequence length="180" mass="20872">MPDANITKKALAASMKKLMEEKPFDKISVIDICEGCGMNRKSFYYHFKDKYDLVNWIFYTDFIILASSSSYTDGWDLLQAVVELFYRDQSFYICALEIDGQNSFREYFYESTEPIFNLFTSAIGDVDGMGPLDNHYVVDIFLVIIYRWLKEGCVMGPEKFTTYLRHVMILVGKKLTEGSL</sequence>
<accession>A0A7X2P700</accession>
<dbReference type="InterPro" id="IPR050624">
    <property type="entry name" value="HTH-type_Tx_Regulator"/>
</dbReference>
<dbReference type="PANTHER" id="PTHR43479">
    <property type="entry name" value="ACREF/ENVCD OPERON REPRESSOR-RELATED"/>
    <property type="match status" value="1"/>
</dbReference>
<keyword evidence="5" id="KW-1185">Reference proteome</keyword>
<dbReference type="Pfam" id="PF00440">
    <property type="entry name" value="TetR_N"/>
    <property type="match status" value="1"/>
</dbReference>
<evidence type="ECO:0000313" key="4">
    <source>
        <dbReference type="EMBL" id="MST81006.1"/>
    </source>
</evidence>
<feature type="domain" description="HTH tetR-type" evidence="3">
    <location>
        <begin position="5"/>
        <end position="65"/>
    </location>
</feature>
<dbReference type="InterPro" id="IPR009057">
    <property type="entry name" value="Homeodomain-like_sf"/>
</dbReference>
<evidence type="ECO:0000313" key="5">
    <source>
        <dbReference type="Proteomes" id="UP000466864"/>
    </source>
</evidence>
<dbReference type="Gene3D" id="1.10.357.10">
    <property type="entry name" value="Tetracycline Repressor, domain 2"/>
    <property type="match status" value="1"/>
</dbReference>
<dbReference type="SUPFAM" id="SSF46689">
    <property type="entry name" value="Homeodomain-like"/>
    <property type="match status" value="1"/>
</dbReference>
<keyword evidence="1 2" id="KW-0238">DNA-binding</keyword>
<reference evidence="4 5" key="1">
    <citation type="submission" date="2019-08" db="EMBL/GenBank/DDBJ databases">
        <title>In-depth cultivation of the pig gut microbiome towards novel bacterial diversity and tailored functional studies.</title>
        <authorList>
            <person name="Wylensek D."/>
            <person name="Hitch T.C.A."/>
            <person name="Clavel T."/>
        </authorList>
    </citation>
    <scope>NUCLEOTIDE SEQUENCE [LARGE SCALE GENOMIC DNA]</scope>
    <source>
        <strain evidence="4 5">Oil+RF-744-WCA-WT-13</strain>
    </source>
</reference>
<comment type="caution">
    <text evidence="4">The sequence shown here is derived from an EMBL/GenBank/DDBJ whole genome shotgun (WGS) entry which is preliminary data.</text>
</comment>
<dbReference type="AlphaFoldDB" id="A0A7X2P700"/>
<dbReference type="Proteomes" id="UP000466864">
    <property type="component" value="Unassembled WGS sequence"/>
</dbReference>
<dbReference type="EMBL" id="VUMV01000001">
    <property type="protein sequence ID" value="MST81006.1"/>
    <property type="molecule type" value="Genomic_DNA"/>
</dbReference>
<dbReference type="PROSITE" id="PS50977">
    <property type="entry name" value="HTH_TETR_2"/>
    <property type="match status" value="1"/>
</dbReference>
<feature type="DNA-binding region" description="H-T-H motif" evidence="2">
    <location>
        <begin position="28"/>
        <end position="47"/>
    </location>
</feature>
<gene>
    <name evidence="4" type="ORF">FYJ60_01460</name>
</gene>
<dbReference type="PANTHER" id="PTHR43479:SF7">
    <property type="entry name" value="TETR-FAMILY TRANSCRIPTIONAL REGULATOR"/>
    <property type="match status" value="1"/>
</dbReference>
<organism evidence="4 5">
    <name type="scientific">Bilifractor porci</name>
    <dbReference type="NCBI Taxonomy" id="2606636"/>
    <lineage>
        <taxon>Bacteria</taxon>
        <taxon>Bacillati</taxon>
        <taxon>Bacillota</taxon>
        <taxon>Clostridia</taxon>
        <taxon>Lachnospirales</taxon>
        <taxon>Lachnospiraceae</taxon>
        <taxon>Bilifractor</taxon>
    </lineage>
</organism>
<name>A0A7X2P700_9FIRM</name>
<protein>
    <submittedName>
        <fullName evidence="4">TetR family transcriptional regulator</fullName>
    </submittedName>
</protein>
<dbReference type="Pfam" id="PF14278">
    <property type="entry name" value="TetR_C_8"/>
    <property type="match status" value="1"/>
</dbReference>
<evidence type="ECO:0000256" key="1">
    <source>
        <dbReference type="ARBA" id="ARBA00023125"/>
    </source>
</evidence>
<evidence type="ECO:0000259" key="3">
    <source>
        <dbReference type="PROSITE" id="PS50977"/>
    </source>
</evidence>
<proteinExistence type="predicted"/>